<dbReference type="EMBL" id="CM003606">
    <property type="protein sequence ID" value="KYP68965.1"/>
    <property type="molecule type" value="Genomic_DNA"/>
</dbReference>
<accession>A0A151TPG9</accession>
<dbReference type="InterPro" id="IPR043128">
    <property type="entry name" value="Rev_trsase/Diguanyl_cyclase"/>
</dbReference>
<evidence type="ECO:0000313" key="2">
    <source>
        <dbReference type="Proteomes" id="UP000075243"/>
    </source>
</evidence>
<sequence>MPPPKTEKEVKGFLGRVNYVVRFISQLTNNVPIFKLLHKNQTTEWNEECQ</sequence>
<organism evidence="1 2">
    <name type="scientific">Cajanus cajan</name>
    <name type="common">Pigeon pea</name>
    <name type="synonym">Cajanus indicus</name>
    <dbReference type="NCBI Taxonomy" id="3821"/>
    <lineage>
        <taxon>Eukaryota</taxon>
        <taxon>Viridiplantae</taxon>
        <taxon>Streptophyta</taxon>
        <taxon>Embryophyta</taxon>
        <taxon>Tracheophyta</taxon>
        <taxon>Spermatophyta</taxon>
        <taxon>Magnoliopsida</taxon>
        <taxon>eudicotyledons</taxon>
        <taxon>Gunneridae</taxon>
        <taxon>Pentapetalae</taxon>
        <taxon>rosids</taxon>
        <taxon>fabids</taxon>
        <taxon>Fabales</taxon>
        <taxon>Fabaceae</taxon>
        <taxon>Papilionoideae</taxon>
        <taxon>50 kb inversion clade</taxon>
        <taxon>NPAAA clade</taxon>
        <taxon>indigoferoid/millettioid clade</taxon>
        <taxon>Phaseoleae</taxon>
        <taxon>Cajanus</taxon>
    </lineage>
</organism>
<reference evidence="1 2" key="1">
    <citation type="journal article" date="2012" name="Nat. Biotechnol.">
        <title>Draft genome sequence of pigeonpea (Cajanus cajan), an orphan legume crop of resource-poor farmers.</title>
        <authorList>
            <person name="Varshney R.K."/>
            <person name="Chen W."/>
            <person name="Li Y."/>
            <person name="Bharti A.K."/>
            <person name="Saxena R.K."/>
            <person name="Schlueter J.A."/>
            <person name="Donoghue M.T."/>
            <person name="Azam S."/>
            <person name="Fan G."/>
            <person name="Whaley A.M."/>
            <person name="Farmer A.D."/>
            <person name="Sheridan J."/>
            <person name="Iwata A."/>
            <person name="Tuteja R."/>
            <person name="Penmetsa R.V."/>
            <person name="Wu W."/>
            <person name="Upadhyaya H.D."/>
            <person name="Yang S.P."/>
            <person name="Shah T."/>
            <person name="Saxena K.B."/>
            <person name="Michael T."/>
            <person name="McCombie W.R."/>
            <person name="Yang B."/>
            <person name="Zhang G."/>
            <person name="Yang H."/>
            <person name="Wang J."/>
            <person name="Spillane C."/>
            <person name="Cook D.R."/>
            <person name="May G.D."/>
            <person name="Xu X."/>
            <person name="Jackson S.A."/>
        </authorList>
    </citation>
    <scope>NUCLEOTIDE SEQUENCE [LARGE SCALE GENOMIC DNA]</scope>
    <source>
        <strain evidence="2">cv. Asha</strain>
    </source>
</reference>
<dbReference type="InterPro" id="IPR043502">
    <property type="entry name" value="DNA/RNA_pol_sf"/>
</dbReference>
<dbReference type="Proteomes" id="UP000075243">
    <property type="component" value="Chromosome 4"/>
</dbReference>
<dbReference type="SUPFAM" id="SSF56672">
    <property type="entry name" value="DNA/RNA polymerases"/>
    <property type="match status" value="1"/>
</dbReference>
<dbReference type="Gramene" id="C.cajan_21963.t">
    <property type="protein sequence ID" value="C.cajan_21963.t.cds1"/>
    <property type="gene ID" value="C.cajan_21963"/>
</dbReference>
<name>A0A151TPG9_CAJCA</name>
<dbReference type="Gene3D" id="3.30.70.270">
    <property type="match status" value="1"/>
</dbReference>
<protein>
    <submittedName>
        <fullName evidence="1">Uncharacterized protein</fullName>
    </submittedName>
</protein>
<evidence type="ECO:0000313" key="1">
    <source>
        <dbReference type="EMBL" id="KYP68965.1"/>
    </source>
</evidence>
<dbReference type="AlphaFoldDB" id="A0A151TPG9"/>
<proteinExistence type="predicted"/>
<gene>
    <name evidence="1" type="ORF">KK1_022615</name>
</gene>
<keyword evidence="2" id="KW-1185">Reference proteome</keyword>